<organism evidence="2 3">
    <name type="scientific">Trichonephila clavata</name>
    <name type="common">Joro spider</name>
    <name type="synonym">Nephila clavata</name>
    <dbReference type="NCBI Taxonomy" id="2740835"/>
    <lineage>
        <taxon>Eukaryota</taxon>
        <taxon>Metazoa</taxon>
        <taxon>Ecdysozoa</taxon>
        <taxon>Arthropoda</taxon>
        <taxon>Chelicerata</taxon>
        <taxon>Arachnida</taxon>
        <taxon>Araneae</taxon>
        <taxon>Araneomorphae</taxon>
        <taxon>Entelegynae</taxon>
        <taxon>Araneoidea</taxon>
        <taxon>Nephilidae</taxon>
        <taxon>Trichonephila</taxon>
    </lineage>
</organism>
<dbReference type="Proteomes" id="UP000887116">
    <property type="component" value="Unassembled WGS sequence"/>
</dbReference>
<dbReference type="PROSITE" id="PS50835">
    <property type="entry name" value="IG_LIKE"/>
    <property type="match status" value="1"/>
</dbReference>
<proteinExistence type="predicted"/>
<dbReference type="EMBL" id="BMAO01008715">
    <property type="protein sequence ID" value="GFR25758.1"/>
    <property type="molecule type" value="Genomic_DNA"/>
</dbReference>
<accession>A0A8X6HM70</accession>
<dbReference type="Pfam" id="PF13927">
    <property type="entry name" value="Ig_3"/>
    <property type="match status" value="1"/>
</dbReference>
<dbReference type="OrthoDB" id="5969272at2759"/>
<gene>
    <name evidence="2" type="ORF">TNCT_500851</name>
</gene>
<evidence type="ECO:0000313" key="2">
    <source>
        <dbReference type="EMBL" id="GFR25758.1"/>
    </source>
</evidence>
<dbReference type="Gene3D" id="2.60.40.10">
    <property type="entry name" value="Immunoglobulins"/>
    <property type="match status" value="1"/>
</dbReference>
<evidence type="ECO:0000259" key="1">
    <source>
        <dbReference type="PROSITE" id="PS50835"/>
    </source>
</evidence>
<dbReference type="InterPro" id="IPR013783">
    <property type="entry name" value="Ig-like_fold"/>
</dbReference>
<dbReference type="AlphaFoldDB" id="A0A8X6HM70"/>
<protein>
    <recommendedName>
        <fullName evidence="1">Ig-like domain-containing protein</fullName>
    </recommendedName>
</protein>
<dbReference type="InterPro" id="IPR007110">
    <property type="entry name" value="Ig-like_dom"/>
</dbReference>
<comment type="caution">
    <text evidence="2">The sequence shown here is derived from an EMBL/GenBank/DDBJ whole genome shotgun (WGS) entry which is preliminary data.</text>
</comment>
<reference evidence="2" key="1">
    <citation type="submission" date="2020-07" db="EMBL/GenBank/DDBJ databases">
        <title>Multicomponent nature underlies the extraordinary mechanical properties of spider dragline silk.</title>
        <authorList>
            <person name="Kono N."/>
            <person name="Nakamura H."/>
            <person name="Mori M."/>
            <person name="Yoshida Y."/>
            <person name="Ohtoshi R."/>
            <person name="Malay A.D."/>
            <person name="Moran D.A.P."/>
            <person name="Tomita M."/>
            <person name="Numata K."/>
            <person name="Arakawa K."/>
        </authorList>
    </citation>
    <scope>NUCLEOTIDE SEQUENCE</scope>
</reference>
<name>A0A8X6HM70_TRICU</name>
<keyword evidence="3" id="KW-1185">Reference proteome</keyword>
<sequence>MVAEHNVVSSAIFNLIINAADDQQGPRFVQEPPRNRVDFANGTGTVLTCSAHGNPQPKVTWLTGGSVAVSDVPGLRHVRPDGSLVFLPFRPEEYRQDVHDAIYRCAASNGVGTTLSRETKVRGASTREVRSIIPTDNGQNIEREKVENEVRSNTESNHGRKIEEDGPEKFIQIRMLKY</sequence>
<dbReference type="InterPro" id="IPR036179">
    <property type="entry name" value="Ig-like_dom_sf"/>
</dbReference>
<evidence type="ECO:0000313" key="3">
    <source>
        <dbReference type="Proteomes" id="UP000887116"/>
    </source>
</evidence>
<dbReference type="SUPFAM" id="SSF48726">
    <property type="entry name" value="Immunoglobulin"/>
    <property type="match status" value="1"/>
</dbReference>
<feature type="domain" description="Ig-like" evidence="1">
    <location>
        <begin position="26"/>
        <end position="122"/>
    </location>
</feature>